<dbReference type="RefSeq" id="WP_227230365.1">
    <property type="nucleotide sequence ID" value="NZ_JAJCVJ010000002.1"/>
</dbReference>
<accession>A0ABD5RDP0</accession>
<dbReference type="Proteomes" id="UP001596201">
    <property type="component" value="Unassembled WGS sequence"/>
</dbReference>
<dbReference type="AlphaFoldDB" id="A0ABD5RDP0"/>
<keyword evidence="3" id="KW-1185">Reference proteome</keyword>
<dbReference type="EMBL" id="JBHSKX010000002">
    <property type="protein sequence ID" value="MFC5368132.1"/>
    <property type="molecule type" value="Genomic_DNA"/>
</dbReference>
<feature type="region of interest" description="Disordered" evidence="1">
    <location>
        <begin position="109"/>
        <end position="128"/>
    </location>
</feature>
<feature type="compositionally biased region" description="Basic and acidic residues" evidence="1">
    <location>
        <begin position="118"/>
        <end position="128"/>
    </location>
</feature>
<proteinExistence type="predicted"/>
<comment type="caution">
    <text evidence="2">The sequence shown here is derived from an EMBL/GenBank/DDBJ whole genome shotgun (WGS) entry which is preliminary data.</text>
</comment>
<organism evidence="2 3">
    <name type="scientific">Salinirubrum litoreum</name>
    <dbReference type="NCBI Taxonomy" id="1126234"/>
    <lineage>
        <taxon>Archaea</taxon>
        <taxon>Methanobacteriati</taxon>
        <taxon>Methanobacteriota</taxon>
        <taxon>Stenosarchaea group</taxon>
        <taxon>Halobacteria</taxon>
        <taxon>Halobacteriales</taxon>
        <taxon>Haloferacaceae</taxon>
        <taxon>Salinirubrum</taxon>
    </lineage>
</organism>
<gene>
    <name evidence="2" type="ORF">ACFPJ5_14445</name>
</gene>
<protein>
    <submittedName>
        <fullName evidence="2">Uncharacterized protein</fullName>
    </submittedName>
</protein>
<evidence type="ECO:0000313" key="2">
    <source>
        <dbReference type="EMBL" id="MFC5368132.1"/>
    </source>
</evidence>
<evidence type="ECO:0000313" key="3">
    <source>
        <dbReference type="Proteomes" id="UP001596201"/>
    </source>
</evidence>
<name>A0ABD5RDP0_9EURY</name>
<evidence type="ECO:0000256" key="1">
    <source>
        <dbReference type="SAM" id="MobiDB-lite"/>
    </source>
</evidence>
<sequence length="128" mass="13476">MLARLDPRDRPGTALLVGVVCLLLVAGLAVPAAEGRARTAEERHLETRLADADCLDDWGVREGTERYAASVSGVTARGVVVSVEVPYAYTVDRDGTTVYADTASEATYVVGPGGTERQGGDDVRPCDP</sequence>
<reference evidence="2 3" key="1">
    <citation type="journal article" date="2019" name="Int. J. Syst. Evol. Microbiol.">
        <title>The Global Catalogue of Microorganisms (GCM) 10K type strain sequencing project: providing services to taxonomists for standard genome sequencing and annotation.</title>
        <authorList>
            <consortium name="The Broad Institute Genomics Platform"/>
            <consortium name="The Broad Institute Genome Sequencing Center for Infectious Disease"/>
            <person name="Wu L."/>
            <person name="Ma J."/>
        </authorList>
    </citation>
    <scope>NUCLEOTIDE SEQUENCE [LARGE SCALE GENOMIC DNA]</scope>
    <source>
        <strain evidence="2 3">CGMCC 1.12237</strain>
    </source>
</reference>